<dbReference type="PATRIC" id="fig|929558.5.peg.1042"/>
<dbReference type="STRING" id="929558.SMGD1_1047"/>
<sequence>MHDINEFITKNFNDNISYLQSYHPETFDKLAALDSAIANAHYREKYELVYENNYFDVFEKDTNSYLYTQNSAKYADIAAQSVNYNIEENLFKCFHEHEFNEDSLKMYKAMNPLEHEMSGFAPIMDYYKKKSIKNKLLKTLNKFVFFGVGLGLHISSIHQKIHSEVYLIIEDDLELFRLSLFTLNYADIAKESTLIFSVFEQNSEFALTCTKFFNTKFYYNHYIKYFHILSHSNDKVEQFHIAVSSQSHLLFYYNTLLNQYIKPLDYMFKDYNFLNKNLNFNDTKLKDTKFLILGAGPSLQKNKKWLQENQENFIIVAVSATIPFLIQENIKADIIVHLDAFNASIKFYEDAKYLKHLENSIFFFSDRVPSQIIEKLPKDKIFFFENGTKYKEKTLKPSAPCVGSISYQILLFLNAQNIYLLGVDLAIDSKTGKTHIDSHSYVQTMNIDENRIKKDLFTYAETLFPVQGNIGDEVLTTAQLLTSIDSINQSTQIFKNSEQNVFNLGNGAKFVDIKAVSIQELKYVSKYNKEAASSYIYDLCSKEPLNALNASELDSLRNKLTHSINLYSTLAKYSSHDKTSSSKYIKDLINLTHTLTNEKEKSKYELSRVIDAYLKYILGFIFDLANAKEENNLISHLKHMDALLIQNLTLITKVYTYKIENKIKGN</sequence>
<gene>
    <name evidence="3" type="ORF">SMGD1_1047</name>
</gene>
<dbReference type="RefSeq" id="WP_008335425.1">
    <property type="nucleotide sequence ID" value="NZ_AFRZ01000001.1"/>
</dbReference>
<reference evidence="3 4" key="1">
    <citation type="journal article" date="2012" name="Proc. Natl. Acad. Sci. U.S.A.">
        <title>Genome and physiology of a model Epsilonproteobacterium responsible for sulfide detoxification in marine oxygen depletion zones.</title>
        <authorList>
            <person name="Grote J."/>
            <person name="Schott T."/>
            <person name="Bruckner C.G."/>
            <person name="Glockner F.O."/>
            <person name="Jost G."/>
            <person name="Teeling H."/>
            <person name="Labrenz M."/>
            <person name="Jurgens K."/>
        </authorList>
    </citation>
    <scope>NUCLEOTIDE SEQUENCE [LARGE SCALE GENOMIC DNA]</scope>
    <source>
        <strain evidence="3 4">GD1</strain>
    </source>
</reference>
<accession>H1FYE5</accession>
<evidence type="ECO:0000259" key="1">
    <source>
        <dbReference type="Pfam" id="PF01973"/>
    </source>
</evidence>
<dbReference type="Pfam" id="PF20157">
    <property type="entry name" value="Maf_flag10_N"/>
    <property type="match status" value="1"/>
</dbReference>
<dbReference type="EMBL" id="AFRZ01000001">
    <property type="protein sequence ID" value="EHP29571.1"/>
    <property type="molecule type" value="Genomic_DNA"/>
</dbReference>
<keyword evidence="4" id="KW-1185">Reference proteome</keyword>
<dbReference type="Proteomes" id="UP000006431">
    <property type="component" value="Unassembled WGS sequence"/>
</dbReference>
<dbReference type="eggNOG" id="COG2604">
    <property type="taxonomic scope" value="Bacteria"/>
</dbReference>
<evidence type="ECO:0000313" key="4">
    <source>
        <dbReference type="Proteomes" id="UP000006431"/>
    </source>
</evidence>
<dbReference type="PANTHER" id="PTHR41786:SF1">
    <property type="entry name" value="6-HYDROXYMETHYLPTERIN DIPHOSPHOKINASE MPTE-LIKE DOMAIN-CONTAINING PROTEIN"/>
    <property type="match status" value="1"/>
</dbReference>
<evidence type="ECO:0000313" key="3">
    <source>
        <dbReference type="EMBL" id="EHP29571.1"/>
    </source>
</evidence>
<dbReference type="Pfam" id="PF01973">
    <property type="entry name" value="MptE-like"/>
    <property type="match status" value="1"/>
</dbReference>
<dbReference type="PANTHER" id="PTHR41786">
    <property type="entry name" value="MOTILITY ACCESSORY FACTOR MAF"/>
    <property type="match status" value="1"/>
</dbReference>
<feature type="domain" description="Glycosyltransferase Maf N-terminal" evidence="2">
    <location>
        <begin position="12"/>
        <end position="219"/>
    </location>
</feature>
<protein>
    <submittedName>
        <fullName evidence="3">Protein containing DUF115</fullName>
    </submittedName>
</protein>
<proteinExistence type="predicted"/>
<comment type="caution">
    <text evidence="3">The sequence shown here is derived from an EMBL/GenBank/DDBJ whole genome shotgun (WGS) entry which is preliminary data.</text>
</comment>
<dbReference type="OrthoDB" id="5291305at2"/>
<accession>B6BGE4</accession>
<evidence type="ECO:0000259" key="2">
    <source>
        <dbReference type="Pfam" id="PF20157"/>
    </source>
</evidence>
<dbReference type="InterPro" id="IPR045376">
    <property type="entry name" value="Maf_N"/>
</dbReference>
<dbReference type="HOGENOM" id="CLU_409333_0_0_7"/>
<feature type="domain" description="6-hydroxymethylpterin diphosphokinase MptE-like" evidence="1">
    <location>
        <begin position="279"/>
        <end position="428"/>
    </location>
</feature>
<organism evidence="3 4">
    <name type="scientific">Sulfurimonas gotlandica (strain DSM 19862 / JCM 16533 / GD1)</name>
    <dbReference type="NCBI Taxonomy" id="929558"/>
    <lineage>
        <taxon>Bacteria</taxon>
        <taxon>Pseudomonadati</taxon>
        <taxon>Campylobacterota</taxon>
        <taxon>Epsilonproteobacteria</taxon>
        <taxon>Campylobacterales</taxon>
        <taxon>Sulfurimonadaceae</taxon>
        <taxon>Sulfurimonas</taxon>
    </lineage>
</organism>
<dbReference type="InterPro" id="IPR002826">
    <property type="entry name" value="MptE-like"/>
</dbReference>
<name>B6BGE4_SULGG</name>
<dbReference type="AlphaFoldDB" id="B6BGE4"/>